<dbReference type="SMART" id="SM00873">
    <property type="entry name" value="B3_4"/>
    <property type="match status" value="1"/>
</dbReference>
<evidence type="ECO:0000259" key="19">
    <source>
        <dbReference type="PROSITE" id="PS51483"/>
    </source>
</evidence>
<dbReference type="GO" id="GO:0000287">
    <property type="term" value="F:magnesium ion binding"/>
    <property type="evidence" value="ECO:0007669"/>
    <property type="project" value="UniProtKB-UniRule"/>
</dbReference>
<dbReference type="EC" id="6.1.1.20" evidence="15"/>
<comment type="catalytic activity">
    <reaction evidence="14 15">
        <text>tRNA(Phe) + L-phenylalanine + ATP = L-phenylalanyl-tRNA(Phe) + AMP + diphosphate + H(+)</text>
        <dbReference type="Rhea" id="RHEA:19413"/>
        <dbReference type="Rhea" id="RHEA-COMP:9668"/>
        <dbReference type="Rhea" id="RHEA-COMP:9699"/>
        <dbReference type="ChEBI" id="CHEBI:15378"/>
        <dbReference type="ChEBI" id="CHEBI:30616"/>
        <dbReference type="ChEBI" id="CHEBI:33019"/>
        <dbReference type="ChEBI" id="CHEBI:58095"/>
        <dbReference type="ChEBI" id="CHEBI:78442"/>
        <dbReference type="ChEBI" id="CHEBI:78531"/>
        <dbReference type="ChEBI" id="CHEBI:456215"/>
        <dbReference type="EC" id="6.1.1.20"/>
    </reaction>
</comment>
<evidence type="ECO:0000256" key="13">
    <source>
        <dbReference type="ARBA" id="ARBA00023146"/>
    </source>
</evidence>
<dbReference type="AlphaFoldDB" id="A0LUC6"/>
<evidence type="ECO:0000256" key="4">
    <source>
        <dbReference type="ARBA" id="ARBA00022490"/>
    </source>
</evidence>
<evidence type="ECO:0000313" key="21">
    <source>
        <dbReference type="Proteomes" id="UP000008221"/>
    </source>
</evidence>
<dbReference type="GO" id="GO:0000049">
    <property type="term" value="F:tRNA binding"/>
    <property type="evidence" value="ECO:0007669"/>
    <property type="project" value="UniProtKB-UniRule"/>
</dbReference>
<evidence type="ECO:0000256" key="5">
    <source>
        <dbReference type="ARBA" id="ARBA00022555"/>
    </source>
</evidence>
<dbReference type="EMBL" id="CP000481">
    <property type="protein sequence ID" value="ABK53036.1"/>
    <property type="molecule type" value="Genomic_DNA"/>
</dbReference>
<keyword evidence="10 15" id="KW-0460">Magnesium</keyword>
<feature type="domain" description="FDX-ACB" evidence="18">
    <location>
        <begin position="730"/>
        <end position="823"/>
    </location>
</feature>
<keyword evidence="6 15" id="KW-0436">Ligase</keyword>
<keyword evidence="8 15" id="KW-0547">Nucleotide-binding</keyword>
<dbReference type="NCBIfam" id="TIGR00472">
    <property type="entry name" value="pheT_bact"/>
    <property type="match status" value="1"/>
</dbReference>
<evidence type="ECO:0000256" key="9">
    <source>
        <dbReference type="ARBA" id="ARBA00022840"/>
    </source>
</evidence>
<evidence type="ECO:0000256" key="7">
    <source>
        <dbReference type="ARBA" id="ARBA00022723"/>
    </source>
</evidence>
<dbReference type="InterPro" id="IPR036690">
    <property type="entry name" value="Fdx_antiC-bd_sf"/>
</dbReference>
<keyword evidence="9 15" id="KW-0067">ATP-binding</keyword>
<dbReference type="SUPFAM" id="SSF55681">
    <property type="entry name" value="Class II aaRS and biotin synthetases"/>
    <property type="match status" value="1"/>
</dbReference>
<dbReference type="InterPro" id="IPR009061">
    <property type="entry name" value="DNA-bd_dom_put_sf"/>
</dbReference>
<dbReference type="InterPro" id="IPR002547">
    <property type="entry name" value="tRNA-bd_dom"/>
</dbReference>
<keyword evidence="4 15" id="KW-0963">Cytoplasm</keyword>
<dbReference type="PROSITE" id="PS50886">
    <property type="entry name" value="TRBD"/>
    <property type="match status" value="1"/>
</dbReference>
<dbReference type="PROSITE" id="PS51483">
    <property type="entry name" value="B5"/>
    <property type="match status" value="1"/>
</dbReference>
<keyword evidence="5 16" id="KW-0820">tRNA-binding</keyword>
<dbReference type="InterPro" id="IPR005147">
    <property type="entry name" value="tRNA_synthase_B5-dom"/>
</dbReference>
<dbReference type="InParanoid" id="A0LUC6"/>
<dbReference type="Pfam" id="PF17759">
    <property type="entry name" value="tRNA_synthFbeta"/>
    <property type="match status" value="1"/>
</dbReference>
<dbReference type="FunFam" id="3.30.70.380:FF:000001">
    <property type="entry name" value="Phenylalanine--tRNA ligase beta subunit"/>
    <property type="match status" value="1"/>
</dbReference>
<dbReference type="CDD" id="cd02796">
    <property type="entry name" value="tRNA_bind_bactPheRS"/>
    <property type="match status" value="1"/>
</dbReference>
<comment type="similarity">
    <text evidence="2 15">Belongs to the phenylalanyl-tRNA synthetase beta subunit family. Type 1 subfamily.</text>
</comment>
<dbReference type="CDD" id="cd00769">
    <property type="entry name" value="PheRS_beta_core"/>
    <property type="match status" value="1"/>
</dbReference>
<dbReference type="HOGENOM" id="CLU_016891_0_0_11"/>
<dbReference type="Pfam" id="PF03483">
    <property type="entry name" value="B3_4"/>
    <property type="match status" value="1"/>
</dbReference>
<evidence type="ECO:0000256" key="15">
    <source>
        <dbReference type="HAMAP-Rule" id="MF_00283"/>
    </source>
</evidence>
<evidence type="ECO:0000313" key="20">
    <source>
        <dbReference type="EMBL" id="ABK53036.1"/>
    </source>
</evidence>
<evidence type="ECO:0000256" key="11">
    <source>
        <dbReference type="ARBA" id="ARBA00022884"/>
    </source>
</evidence>
<comment type="subunit">
    <text evidence="3 15">Tetramer of two alpha and two beta subunits.</text>
</comment>
<evidence type="ECO:0000256" key="10">
    <source>
        <dbReference type="ARBA" id="ARBA00022842"/>
    </source>
</evidence>
<dbReference type="SUPFAM" id="SSF46955">
    <property type="entry name" value="Putative DNA-binding domain"/>
    <property type="match status" value="1"/>
</dbReference>
<gene>
    <name evidence="15" type="primary">pheT</name>
    <name evidence="20" type="ordered locus">Acel_1264</name>
</gene>
<dbReference type="FunFam" id="2.40.50.140:FF:000045">
    <property type="entry name" value="Phenylalanine--tRNA ligase beta subunit"/>
    <property type="match status" value="1"/>
</dbReference>
<dbReference type="FunFam" id="3.30.930.10:FF:000130">
    <property type="entry name" value="Phenylalanine--tRNA ligase beta subunit"/>
    <property type="match status" value="1"/>
</dbReference>
<evidence type="ECO:0000256" key="14">
    <source>
        <dbReference type="ARBA" id="ARBA00049255"/>
    </source>
</evidence>
<dbReference type="Pfam" id="PF01588">
    <property type="entry name" value="tRNA_bind"/>
    <property type="match status" value="1"/>
</dbReference>
<dbReference type="GO" id="GO:0006432">
    <property type="term" value="P:phenylalanyl-tRNA aminoacylation"/>
    <property type="evidence" value="ECO:0007669"/>
    <property type="project" value="UniProtKB-UniRule"/>
</dbReference>
<reference evidence="20 21" key="1">
    <citation type="journal article" date="2009" name="Genome Res.">
        <title>Complete genome of the cellulolytic thermophile Acidothermus cellulolyticus 11B provides insights into its ecophysiological and evolutionary adaptations.</title>
        <authorList>
            <person name="Barabote R.D."/>
            <person name="Xie G."/>
            <person name="Leu D.H."/>
            <person name="Normand P."/>
            <person name="Necsulea A."/>
            <person name="Daubin V."/>
            <person name="Medigue C."/>
            <person name="Adney W.S."/>
            <person name="Xu X.C."/>
            <person name="Lapidus A."/>
            <person name="Parales R.E."/>
            <person name="Detter C."/>
            <person name="Pujic P."/>
            <person name="Bruce D."/>
            <person name="Lavire C."/>
            <person name="Challacombe J.F."/>
            <person name="Brettin T.S."/>
            <person name="Berry A.M."/>
        </authorList>
    </citation>
    <scope>NUCLEOTIDE SEQUENCE [LARGE SCALE GENOMIC DNA]</scope>
    <source>
        <strain evidence="21">ATCC 43068 / DSM 8971 / 11B</strain>
    </source>
</reference>
<dbReference type="STRING" id="351607.Acel_1264"/>
<feature type="binding site" evidence="15">
    <location>
        <position position="456"/>
    </location>
    <ligand>
        <name>Mg(2+)</name>
        <dbReference type="ChEBI" id="CHEBI:18420"/>
        <note>shared with alpha subunit</note>
    </ligand>
</feature>
<dbReference type="GO" id="GO:0004826">
    <property type="term" value="F:phenylalanine-tRNA ligase activity"/>
    <property type="evidence" value="ECO:0007669"/>
    <property type="project" value="UniProtKB-UniRule"/>
</dbReference>
<evidence type="ECO:0000256" key="3">
    <source>
        <dbReference type="ARBA" id="ARBA00011209"/>
    </source>
</evidence>
<dbReference type="InterPro" id="IPR004532">
    <property type="entry name" value="Phe-tRNA-ligase_IIc_bsu_bact"/>
</dbReference>
<sequence>MRVPVSWLGEYVDLPPGASGRRIADALLRIGLEVEAVEPLGADLAGPLVIGQVVGIDEFVASNRKTIRYCQVDVGEAGTRGIICGAQNFRVGDKVIVALPGAVLPGGFAIEARKAYGHLSDGMICSARELRIGDDHTGIVVVDPDAPVGVDAAKALDLRDDVLDIAVSPDRGYCLSVRGVARELAVALDTGFRDPAEVQLPPGAGTGRPVRIEDPAGCDRFVAWTVTSINAAARTPFVMRRRLWACGMRPISLAVDVTNYVMLELGQPLHAYDATKLRGPIGVRRARSGERLTTLDTVDRTLDPGDLLIVDDSGPIGLAGTMGGATTEIDATSTDVVLEAAHFDAVSVARMARRHKLATEASRRFERGVDPQLPPVAAARAADLLARHGGARIGAVTDVGAPAAPAVITIPADHPDRVAGLDYGPAVVVRRLEQIGCQVRAAGGRLDVVPPSWRPDLTDPNDLAEEVIRLEGYDRLPSVLPRAPVGRGLTEEQRRRRLIGRVLAARGYVEVLSYPFMAADIPDRFGLPAADLRRRAVRLANPLDEGEPLLRTTLLPGLFAVARRNLSRGAADLALFEIGVVFLGSPTGQLRAPRPGVDRRPTEEELAALDAALPEQPLHLAVVLVGAMERRGWWGTGRPAGWADAIEAMREVAGSLGVALRVAASDMAPWHPGRCAALAVGDGQPIGFAGELHPRVLAALELPPRTCAAEINVTALLRQAGGPVQAPVISTFPVANLDVAVVVDAGVPAAEVEAALRTGAGPLLEEIRLFDVYSGPQLGAGRKSLAYTLRFRAPDRTLETDEVIALRDAAVAEAARRVGAVLRG</sequence>
<dbReference type="PANTHER" id="PTHR10947">
    <property type="entry name" value="PHENYLALANYL-TRNA SYNTHETASE BETA CHAIN AND LEUCINE-RICH REPEAT-CONTAINING PROTEIN 47"/>
    <property type="match status" value="1"/>
</dbReference>
<dbReference type="InterPro" id="IPR033714">
    <property type="entry name" value="tRNA_bind_bactPheRS"/>
</dbReference>
<comment type="cofactor">
    <cofactor evidence="15">
        <name>Mg(2+)</name>
        <dbReference type="ChEBI" id="CHEBI:18420"/>
    </cofactor>
    <text evidence="15">Binds 2 magnesium ions per tetramer.</text>
</comment>
<dbReference type="InterPro" id="IPR005121">
    <property type="entry name" value="Fdx_antiC-bd"/>
</dbReference>
<evidence type="ECO:0000256" key="12">
    <source>
        <dbReference type="ARBA" id="ARBA00022917"/>
    </source>
</evidence>
<evidence type="ECO:0000256" key="8">
    <source>
        <dbReference type="ARBA" id="ARBA00022741"/>
    </source>
</evidence>
<comment type="subcellular location">
    <subcellularLocation>
        <location evidence="1 15">Cytoplasm</location>
    </subcellularLocation>
</comment>
<dbReference type="InterPro" id="IPR041616">
    <property type="entry name" value="PheRS_beta_core"/>
</dbReference>
<dbReference type="InterPro" id="IPR045060">
    <property type="entry name" value="Phe-tRNA-ligase_IIc_bsu"/>
</dbReference>
<dbReference type="GO" id="GO:0009328">
    <property type="term" value="C:phenylalanine-tRNA ligase complex"/>
    <property type="evidence" value="ECO:0007669"/>
    <property type="project" value="TreeGrafter"/>
</dbReference>
<dbReference type="SMART" id="SM00896">
    <property type="entry name" value="FDX-ACB"/>
    <property type="match status" value="1"/>
</dbReference>
<protein>
    <recommendedName>
        <fullName evidence="15">Phenylalanine--tRNA ligase beta subunit</fullName>
        <ecNumber evidence="15">6.1.1.20</ecNumber>
    </recommendedName>
    <alternativeName>
        <fullName evidence="15">Phenylalanyl-tRNA synthetase beta subunit</fullName>
        <shortName evidence="15">PheRS</shortName>
    </alternativeName>
</protein>
<feature type="domain" description="B5" evidence="19">
    <location>
        <begin position="403"/>
        <end position="478"/>
    </location>
</feature>
<dbReference type="Gene3D" id="3.30.56.10">
    <property type="match status" value="2"/>
</dbReference>
<dbReference type="PROSITE" id="PS51447">
    <property type="entry name" value="FDX_ACB"/>
    <property type="match status" value="1"/>
</dbReference>
<dbReference type="SUPFAM" id="SSF56037">
    <property type="entry name" value="PheT/TilS domain"/>
    <property type="match status" value="1"/>
</dbReference>
<dbReference type="eggNOG" id="COG0073">
    <property type="taxonomic scope" value="Bacteria"/>
</dbReference>
<keyword evidence="21" id="KW-1185">Reference proteome</keyword>
<keyword evidence="11 16" id="KW-0694">RNA-binding</keyword>
<dbReference type="InterPro" id="IPR020825">
    <property type="entry name" value="Phe-tRNA_synthase-like_B3/B4"/>
</dbReference>
<organism evidence="20 21">
    <name type="scientific">Acidothermus cellulolyticus (strain ATCC 43068 / DSM 8971 / 11B)</name>
    <dbReference type="NCBI Taxonomy" id="351607"/>
    <lineage>
        <taxon>Bacteria</taxon>
        <taxon>Bacillati</taxon>
        <taxon>Actinomycetota</taxon>
        <taxon>Actinomycetes</taxon>
        <taxon>Acidothermales</taxon>
        <taxon>Acidothermaceae</taxon>
        <taxon>Acidothermus</taxon>
    </lineage>
</organism>
<dbReference type="OrthoDB" id="9805455at2"/>
<dbReference type="FunFam" id="3.30.56.10:FF:000002">
    <property type="entry name" value="Phenylalanine--tRNA ligase beta subunit"/>
    <property type="match status" value="1"/>
</dbReference>
<feature type="domain" description="TRNA-binding" evidence="17">
    <location>
        <begin position="42"/>
        <end position="153"/>
    </location>
</feature>
<evidence type="ECO:0000259" key="17">
    <source>
        <dbReference type="PROSITE" id="PS50886"/>
    </source>
</evidence>
<dbReference type="Proteomes" id="UP000008221">
    <property type="component" value="Chromosome"/>
</dbReference>
<accession>A0LUC6</accession>
<dbReference type="PANTHER" id="PTHR10947:SF0">
    <property type="entry name" value="PHENYLALANINE--TRNA LIGASE BETA SUBUNIT"/>
    <property type="match status" value="1"/>
</dbReference>
<dbReference type="InterPro" id="IPR012340">
    <property type="entry name" value="NA-bd_OB-fold"/>
</dbReference>
<feature type="binding site" evidence="15">
    <location>
        <position position="465"/>
    </location>
    <ligand>
        <name>Mg(2+)</name>
        <dbReference type="ChEBI" id="CHEBI:18420"/>
        <note>shared with alpha subunit</note>
    </ligand>
</feature>
<dbReference type="GO" id="GO:0005524">
    <property type="term" value="F:ATP binding"/>
    <property type="evidence" value="ECO:0007669"/>
    <property type="project" value="UniProtKB-UniRule"/>
</dbReference>
<dbReference type="InterPro" id="IPR045864">
    <property type="entry name" value="aa-tRNA-synth_II/BPL/LPL"/>
</dbReference>
<dbReference type="Pfam" id="PF03147">
    <property type="entry name" value="FDX-ACB"/>
    <property type="match status" value="1"/>
</dbReference>
<dbReference type="SMART" id="SM00874">
    <property type="entry name" value="B5"/>
    <property type="match status" value="1"/>
</dbReference>
<evidence type="ECO:0000256" key="16">
    <source>
        <dbReference type="PROSITE-ProRule" id="PRU00209"/>
    </source>
</evidence>
<dbReference type="SUPFAM" id="SSF50249">
    <property type="entry name" value="Nucleic acid-binding proteins"/>
    <property type="match status" value="1"/>
</dbReference>
<dbReference type="InterPro" id="IPR005146">
    <property type="entry name" value="B3/B4_tRNA-bd"/>
</dbReference>
<proteinExistence type="inferred from homology"/>
<keyword evidence="7 15" id="KW-0479">Metal-binding</keyword>
<dbReference type="Pfam" id="PF03484">
    <property type="entry name" value="B5"/>
    <property type="match status" value="1"/>
</dbReference>
<dbReference type="KEGG" id="ace:Acel_1264"/>
<dbReference type="RefSeq" id="WP_011720099.1">
    <property type="nucleotide sequence ID" value="NC_008578.1"/>
</dbReference>
<dbReference type="HAMAP" id="MF_00283">
    <property type="entry name" value="Phe_tRNA_synth_beta1"/>
    <property type="match status" value="1"/>
</dbReference>
<name>A0LUC6_ACIC1</name>
<dbReference type="Gene3D" id="2.40.50.140">
    <property type="entry name" value="Nucleic acid-binding proteins"/>
    <property type="match status" value="1"/>
</dbReference>
<feature type="binding site" evidence="15">
    <location>
        <position position="462"/>
    </location>
    <ligand>
        <name>Mg(2+)</name>
        <dbReference type="ChEBI" id="CHEBI:18420"/>
        <note>shared with alpha subunit</note>
    </ligand>
</feature>
<keyword evidence="12 15" id="KW-0648">Protein biosynthesis</keyword>
<dbReference type="SUPFAM" id="SSF54991">
    <property type="entry name" value="Anticodon-binding domain of PheRS"/>
    <property type="match status" value="1"/>
</dbReference>
<evidence type="ECO:0000259" key="18">
    <source>
        <dbReference type="PROSITE" id="PS51447"/>
    </source>
</evidence>
<evidence type="ECO:0000256" key="2">
    <source>
        <dbReference type="ARBA" id="ARBA00008653"/>
    </source>
</evidence>
<feature type="binding site" evidence="15">
    <location>
        <position position="466"/>
    </location>
    <ligand>
        <name>Mg(2+)</name>
        <dbReference type="ChEBI" id="CHEBI:18420"/>
        <note>shared with alpha subunit</note>
    </ligand>
</feature>
<dbReference type="Gene3D" id="3.30.930.10">
    <property type="entry name" value="Bira Bifunctional Protein, Domain 2"/>
    <property type="match status" value="1"/>
</dbReference>
<dbReference type="Gene3D" id="3.30.70.380">
    <property type="entry name" value="Ferrodoxin-fold anticodon-binding domain"/>
    <property type="match status" value="1"/>
</dbReference>
<dbReference type="FunCoup" id="A0LUC6">
    <property type="interactions" value="59"/>
</dbReference>
<dbReference type="Gene3D" id="3.50.40.10">
    <property type="entry name" value="Phenylalanyl-trna Synthetase, Chain B, domain 3"/>
    <property type="match status" value="1"/>
</dbReference>
<evidence type="ECO:0000256" key="6">
    <source>
        <dbReference type="ARBA" id="ARBA00022598"/>
    </source>
</evidence>
<dbReference type="eggNOG" id="COG0072">
    <property type="taxonomic scope" value="Bacteria"/>
</dbReference>
<keyword evidence="13 15" id="KW-0030">Aminoacyl-tRNA synthetase</keyword>
<evidence type="ECO:0000256" key="1">
    <source>
        <dbReference type="ARBA" id="ARBA00004496"/>
    </source>
</evidence>